<evidence type="ECO:0000256" key="1">
    <source>
        <dbReference type="SAM" id="MobiDB-lite"/>
    </source>
</evidence>
<protein>
    <submittedName>
        <fullName evidence="3">Uncharacterized protein</fullName>
    </submittedName>
</protein>
<feature type="compositionally biased region" description="Basic and acidic residues" evidence="1">
    <location>
        <begin position="181"/>
        <end position="192"/>
    </location>
</feature>
<organism evidence="3 4">
    <name type="scientific">Stylosanthes scabra</name>
    <dbReference type="NCBI Taxonomy" id="79078"/>
    <lineage>
        <taxon>Eukaryota</taxon>
        <taxon>Viridiplantae</taxon>
        <taxon>Streptophyta</taxon>
        <taxon>Embryophyta</taxon>
        <taxon>Tracheophyta</taxon>
        <taxon>Spermatophyta</taxon>
        <taxon>Magnoliopsida</taxon>
        <taxon>eudicotyledons</taxon>
        <taxon>Gunneridae</taxon>
        <taxon>Pentapetalae</taxon>
        <taxon>rosids</taxon>
        <taxon>fabids</taxon>
        <taxon>Fabales</taxon>
        <taxon>Fabaceae</taxon>
        <taxon>Papilionoideae</taxon>
        <taxon>50 kb inversion clade</taxon>
        <taxon>dalbergioids sensu lato</taxon>
        <taxon>Dalbergieae</taxon>
        <taxon>Pterocarpus clade</taxon>
        <taxon>Stylosanthes</taxon>
    </lineage>
</organism>
<sequence>MRSGVTYYEYEKHEKFEDYDRKANAELGTLKSGAITLMMNLSFILSIVLDSILVIRTRSRSSRRPTPLDSPKGMSSTHRVPSSSSTKGTSSSRCRVASKTLRMRKSWELILPPKGWMCEGDEEEKEIGGMKPSVEKKETSEEDPKKEEDPEEEVHASSSLPMDIDAIEDYLQFIEELERRPEYSPIRSEHASVPESPEDPSDGQSDSHNTSSYDLSVVWQPPLLGPNL</sequence>
<evidence type="ECO:0000256" key="2">
    <source>
        <dbReference type="SAM" id="Phobius"/>
    </source>
</evidence>
<feature type="compositionally biased region" description="Basic and acidic residues" evidence="1">
    <location>
        <begin position="133"/>
        <end position="148"/>
    </location>
</feature>
<dbReference type="EMBL" id="JASCZI010122058">
    <property type="protein sequence ID" value="MED6163615.1"/>
    <property type="molecule type" value="Genomic_DNA"/>
</dbReference>
<accession>A0ABU6USZ5</accession>
<name>A0ABU6USZ5_9FABA</name>
<proteinExistence type="predicted"/>
<keyword evidence="2" id="KW-0472">Membrane</keyword>
<feature type="compositionally biased region" description="Polar residues" evidence="1">
    <location>
        <begin position="202"/>
        <end position="214"/>
    </location>
</feature>
<feature type="transmembrane region" description="Helical" evidence="2">
    <location>
        <begin position="34"/>
        <end position="55"/>
    </location>
</feature>
<comment type="caution">
    <text evidence="3">The sequence shown here is derived from an EMBL/GenBank/DDBJ whole genome shotgun (WGS) entry which is preliminary data.</text>
</comment>
<evidence type="ECO:0000313" key="4">
    <source>
        <dbReference type="Proteomes" id="UP001341840"/>
    </source>
</evidence>
<dbReference type="Proteomes" id="UP001341840">
    <property type="component" value="Unassembled WGS sequence"/>
</dbReference>
<keyword evidence="4" id="KW-1185">Reference proteome</keyword>
<keyword evidence="2" id="KW-1133">Transmembrane helix</keyword>
<keyword evidence="2" id="KW-0812">Transmembrane</keyword>
<feature type="region of interest" description="Disordered" evidence="1">
    <location>
        <begin position="122"/>
        <end position="163"/>
    </location>
</feature>
<gene>
    <name evidence="3" type="ORF">PIB30_081666</name>
</gene>
<evidence type="ECO:0000313" key="3">
    <source>
        <dbReference type="EMBL" id="MED6163615.1"/>
    </source>
</evidence>
<feature type="region of interest" description="Disordered" evidence="1">
    <location>
        <begin position="59"/>
        <end position="97"/>
    </location>
</feature>
<feature type="compositionally biased region" description="Low complexity" evidence="1">
    <location>
        <begin position="75"/>
        <end position="92"/>
    </location>
</feature>
<reference evidence="3 4" key="1">
    <citation type="journal article" date="2023" name="Plants (Basel)">
        <title>Bridging the Gap: Combining Genomics and Transcriptomics Approaches to Understand Stylosanthes scabra, an Orphan Legume from the Brazilian Caatinga.</title>
        <authorList>
            <person name="Ferreira-Neto J.R.C."/>
            <person name="da Silva M.D."/>
            <person name="Binneck E."/>
            <person name="de Melo N.F."/>
            <person name="da Silva R.H."/>
            <person name="de Melo A.L.T.M."/>
            <person name="Pandolfi V."/>
            <person name="Bustamante F.O."/>
            <person name="Brasileiro-Vidal A.C."/>
            <person name="Benko-Iseppon A.M."/>
        </authorList>
    </citation>
    <scope>NUCLEOTIDE SEQUENCE [LARGE SCALE GENOMIC DNA]</scope>
    <source>
        <tissue evidence="3">Leaves</tissue>
    </source>
</reference>
<feature type="region of interest" description="Disordered" evidence="1">
    <location>
        <begin position="181"/>
        <end position="228"/>
    </location>
</feature>